<feature type="domain" description="IRG-type G" evidence="5">
    <location>
        <begin position="47"/>
        <end position="232"/>
    </location>
</feature>
<dbReference type="Pfam" id="PF05049">
    <property type="entry name" value="IIGP"/>
    <property type="match status" value="1"/>
</dbReference>
<dbReference type="GO" id="GO:0005525">
    <property type="term" value="F:GTP binding"/>
    <property type="evidence" value="ECO:0007669"/>
    <property type="project" value="UniProtKB-KW"/>
</dbReference>
<dbReference type="Gene3D" id="3.40.50.300">
    <property type="entry name" value="P-loop containing nucleotide triphosphate hydrolases"/>
    <property type="match status" value="1"/>
</dbReference>
<evidence type="ECO:0000313" key="6">
    <source>
        <dbReference type="EMBL" id="KAH3853300.1"/>
    </source>
</evidence>
<reference evidence="6" key="2">
    <citation type="submission" date="2020-11" db="EMBL/GenBank/DDBJ databases">
        <authorList>
            <person name="McCartney M.A."/>
            <person name="Auch B."/>
            <person name="Kono T."/>
            <person name="Mallez S."/>
            <person name="Becker A."/>
            <person name="Gohl D.M."/>
            <person name="Silverstein K.A.T."/>
            <person name="Koren S."/>
            <person name="Bechman K.B."/>
            <person name="Herman A."/>
            <person name="Abrahante J.E."/>
            <person name="Garbe J."/>
        </authorList>
    </citation>
    <scope>NUCLEOTIDE SEQUENCE</scope>
    <source>
        <strain evidence="6">Duluth1</strain>
        <tissue evidence="6">Whole animal</tissue>
    </source>
</reference>
<evidence type="ECO:0000313" key="7">
    <source>
        <dbReference type="Proteomes" id="UP000828390"/>
    </source>
</evidence>
<comment type="similarity">
    <text evidence="1">Belongs to the TRAFAC class dynamin-like GTPase superfamily. IRG family.</text>
</comment>
<evidence type="ECO:0000256" key="4">
    <source>
        <dbReference type="ARBA" id="ARBA00023134"/>
    </source>
</evidence>
<comment type="caution">
    <text evidence="6">The sequence shown here is derived from an EMBL/GenBank/DDBJ whole genome shotgun (WGS) entry which is preliminary data.</text>
</comment>
<dbReference type="PANTHER" id="PTHR32341:SF10">
    <property type="entry name" value="INTERFERON-INDUCIBLE GTPASE 5"/>
    <property type="match status" value="1"/>
</dbReference>
<name>A0A9D4L8B9_DREPO</name>
<dbReference type="InterPro" id="IPR027417">
    <property type="entry name" value="P-loop_NTPase"/>
</dbReference>
<dbReference type="InterPro" id="IPR051515">
    <property type="entry name" value="IRG"/>
</dbReference>
<dbReference type="PANTHER" id="PTHR32341">
    <property type="entry name" value="INTERFERON-INDUCIBLE GTPASE"/>
    <property type="match status" value="1"/>
</dbReference>
<sequence length="407" mass="46783">MATGDGNLYELSVNEEDAKVVKDHFEAKGYMGLVELLIKRKDHWVDVPIHVAIYGSSGAGKSSFINIIRGLKDSDKNGAELNVGQTTIEPIPYSHPNKHYLKFWDMPQLGSKAFTKELYLKNTNIDKYDYFLIFTRSEFTGDDFWFANQLQTLNKKFYFVCTHIDIVIDAAVKEHLDEDQREVKIRVLTAIREKLLRSVKQEKIKADYIYLITTADVRKFDFPKLANRLIIDLPERKWEAMALTLKVFADDVIKQKRRALQKRVWIIALMSGLEKACHYYGLQFDIDVEPVLEEAQEYRRQFCLDEGSIIKLARSIDTSVESLKKASAFKTNYAQLADRGLIQQYKTLSVYDVSDGITKSFSPILGNLLSGASPFGATYFVLNRLLDTMETDALRMIEYVRYRGAEL</sequence>
<dbReference type="SUPFAM" id="SSF52540">
    <property type="entry name" value="P-loop containing nucleoside triphosphate hydrolases"/>
    <property type="match status" value="1"/>
</dbReference>
<evidence type="ECO:0000256" key="3">
    <source>
        <dbReference type="ARBA" id="ARBA00022801"/>
    </source>
</evidence>
<keyword evidence="3" id="KW-0378">Hydrolase</keyword>
<proteinExistence type="inferred from homology"/>
<accession>A0A9D4L8B9</accession>
<organism evidence="6 7">
    <name type="scientific">Dreissena polymorpha</name>
    <name type="common">Zebra mussel</name>
    <name type="synonym">Mytilus polymorpha</name>
    <dbReference type="NCBI Taxonomy" id="45954"/>
    <lineage>
        <taxon>Eukaryota</taxon>
        <taxon>Metazoa</taxon>
        <taxon>Spiralia</taxon>
        <taxon>Lophotrochozoa</taxon>
        <taxon>Mollusca</taxon>
        <taxon>Bivalvia</taxon>
        <taxon>Autobranchia</taxon>
        <taxon>Heteroconchia</taxon>
        <taxon>Euheterodonta</taxon>
        <taxon>Imparidentia</taxon>
        <taxon>Neoheterodontei</taxon>
        <taxon>Myida</taxon>
        <taxon>Dreissenoidea</taxon>
        <taxon>Dreissenidae</taxon>
        <taxon>Dreissena</taxon>
    </lineage>
</organism>
<evidence type="ECO:0000256" key="2">
    <source>
        <dbReference type="ARBA" id="ARBA00022741"/>
    </source>
</evidence>
<gene>
    <name evidence="6" type="ORF">DPMN_095822</name>
</gene>
<dbReference type="FunFam" id="3.40.50.300:FF:000541">
    <property type="entry name" value="Immunity related GTPase M"/>
    <property type="match status" value="1"/>
</dbReference>
<keyword evidence="7" id="KW-1185">Reference proteome</keyword>
<dbReference type="EMBL" id="JAIWYP010000003">
    <property type="protein sequence ID" value="KAH3853300.1"/>
    <property type="molecule type" value="Genomic_DNA"/>
</dbReference>
<reference evidence="6" key="1">
    <citation type="journal article" date="2019" name="bioRxiv">
        <title>The Genome of the Zebra Mussel, Dreissena polymorpha: A Resource for Invasive Species Research.</title>
        <authorList>
            <person name="McCartney M.A."/>
            <person name="Auch B."/>
            <person name="Kono T."/>
            <person name="Mallez S."/>
            <person name="Zhang Y."/>
            <person name="Obille A."/>
            <person name="Becker A."/>
            <person name="Abrahante J.E."/>
            <person name="Garbe J."/>
            <person name="Badalamenti J.P."/>
            <person name="Herman A."/>
            <person name="Mangelson H."/>
            <person name="Liachko I."/>
            <person name="Sullivan S."/>
            <person name="Sone E.D."/>
            <person name="Koren S."/>
            <person name="Silverstein K.A.T."/>
            <person name="Beckman K.B."/>
            <person name="Gohl D.M."/>
        </authorList>
    </citation>
    <scope>NUCLEOTIDE SEQUENCE</scope>
    <source>
        <strain evidence="6">Duluth1</strain>
        <tissue evidence="6">Whole animal</tissue>
    </source>
</reference>
<dbReference type="OrthoDB" id="10003175at2759"/>
<dbReference type="AlphaFoldDB" id="A0A9D4L8B9"/>
<protein>
    <recommendedName>
        <fullName evidence="5">IRG-type G domain-containing protein</fullName>
    </recommendedName>
</protein>
<dbReference type="PROSITE" id="PS51716">
    <property type="entry name" value="G_IRG"/>
    <property type="match status" value="1"/>
</dbReference>
<evidence type="ECO:0000256" key="1">
    <source>
        <dbReference type="ARBA" id="ARBA00005429"/>
    </source>
</evidence>
<dbReference type="Proteomes" id="UP000828390">
    <property type="component" value="Unassembled WGS sequence"/>
</dbReference>
<dbReference type="GO" id="GO:0016020">
    <property type="term" value="C:membrane"/>
    <property type="evidence" value="ECO:0007669"/>
    <property type="project" value="InterPro"/>
</dbReference>
<keyword evidence="4" id="KW-0342">GTP-binding</keyword>
<dbReference type="GO" id="GO:0016787">
    <property type="term" value="F:hydrolase activity"/>
    <property type="evidence" value="ECO:0007669"/>
    <property type="project" value="UniProtKB-KW"/>
</dbReference>
<dbReference type="InterPro" id="IPR007743">
    <property type="entry name" value="Immunity-related_GTPase-like"/>
</dbReference>
<evidence type="ECO:0000259" key="5">
    <source>
        <dbReference type="PROSITE" id="PS51716"/>
    </source>
</evidence>
<dbReference type="InterPro" id="IPR030385">
    <property type="entry name" value="G_IRG_dom"/>
</dbReference>
<keyword evidence="2" id="KW-0547">Nucleotide-binding</keyword>